<comment type="cofactor">
    <cofactor evidence="5">
        <name>pyridoxal 5'-phosphate</name>
        <dbReference type="ChEBI" id="CHEBI:597326"/>
    </cofactor>
    <text evidence="5">Binds 1 pyridoxal phosphate per subunit.</text>
</comment>
<evidence type="ECO:0000313" key="7">
    <source>
        <dbReference type="Proteomes" id="UP000610293"/>
    </source>
</evidence>
<name>A0AAE2PUG6_PSEFL</name>
<dbReference type="Proteomes" id="UP000610293">
    <property type="component" value="Unassembled WGS sequence"/>
</dbReference>
<evidence type="ECO:0000256" key="2">
    <source>
        <dbReference type="ARBA" id="ARBA00022605"/>
    </source>
</evidence>
<dbReference type="HAMAP" id="MF_01107">
    <property type="entry name" value="ArgD_aminotrans_3"/>
    <property type="match status" value="1"/>
</dbReference>
<dbReference type="InterPro" id="IPR015421">
    <property type="entry name" value="PyrdxlP-dep_Trfase_major"/>
</dbReference>
<comment type="caution">
    <text evidence="6">The sequence shown here is derived from an EMBL/GenBank/DDBJ whole genome shotgun (WGS) entry which is preliminary data.</text>
</comment>
<evidence type="ECO:0000256" key="3">
    <source>
        <dbReference type="ARBA" id="ARBA00022679"/>
    </source>
</evidence>
<feature type="binding site" evidence="5">
    <location>
        <position position="275"/>
    </location>
    <ligand>
        <name>pyridoxal 5'-phosphate</name>
        <dbReference type="ChEBI" id="CHEBI:597326"/>
    </ligand>
</feature>
<evidence type="ECO:0000256" key="5">
    <source>
        <dbReference type="HAMAP-Rule" id="MF_01107"/>
    </source>
</evidence>
<reference evidence="6" key="1">
    <citation type="journal article" date="2020" name="FEMS Microbiol. Ecol.">
        <title>Temporal dynamics of bacterial communities during seed development and maturation.</title>
        <authorList>
            <person name="Chesneau G."/>
            <person name="Torres-Cortes G."/>
            <person name="Briand M."/>
            <person name="Darrasse A."/>
            <person name="Preveaux A."/>
            <person name="Marais C."/>
            <person name="Jacques M.A."/>
            <person name="Shade A."/>
            <person name="Barret M."/>
        </authorList>
    </citation>
    <scope>NUCLEOTIDE SEQUENCE</scope>
    <source>
        <strain evidence="6">CFBP13533</strain>
    </source>
</reference>
<dbReference type="CDD" id="cd00610">
    <property type="entry name" value="OAT_like"/>
    <property type="match status" value="1"/>
</dbReference>
<sequence length="389" mass="42139">MTAACLMSTYQPLALSFTHGLGTRLWDQQGREYLDAVAGVAVTNVGHSHPRLVTAISEQAGLLLHTSNLYSIDWQQRLARRLTQLSGLDRAFFNNSGAEANETALKLARLHGWKKGIEQPLVVVMENAFHGRTLGTMAASDGPSVRLGFQRLLGDFLKVGFGDPGALERITQQFGTRIAAVLLEPIQGESGVLPAPPGYLKALRDHCTRHGWLMMLDEIQTGIGRTGAWFAFQHEGIVPDVVTLAKGLGNGVPIGACLARAGVAQLFTPGSHGSTFGGNPLACRVGCTVLDIIHEQGLLQNAARQGEHLLERLRVELDGHPQVRAIRGKGLMIGIELASPYRDLAQRAAQEHGLLINVTRGKIIRLLPPLTLDAREVEMIVRAITRLLN</sequence>
<dbReference type="GO" id="GO:0006526">
    <property type="term" value="P:L-arginine biosynthetic process"/>
    <property type="evidence" value="ECO:0007669"/>
    <property type="project" value="UniProtKB-UniRule"/>
</dbReference>
<keyword evidence="2 5" id="KW-0028">Amino-acid biosynthesis</keyword>
<dbReference type="NCBIfam" id="TIGR00707">
    <property type="entry name" value="argD"/>
    <property type="match status" value="1"/>
</dbReference>
<dbReference type="GO" id="GO:0030170">
    <property type="term" value="F:pyridoxal phosphate binding"/>
    <property type="evidence" value="ECO:0007669"/>
    <property type="project" value="InterPro"/>
</dbReference>
<keyword evidence="5" id="KW-0055">Arginine biosynthesis</keyword>
<dbReference type="EC" id="2.6.1.11" evidence="5"/>
<dbReference type="InterPro" id="IPR005814">
    <property type="entry name" value="Aminotrans_3"/>
</dbReference>
<evidence type="ECO:0000256" key="1">
    <source>
        <dbReference type="ARBA" id="ARBA00022576"/>
    </source>
</evidence>
<keyword evidence="4 5" id="KW-0663">Pyridoxal phosphate</keyword>
<gene>
    <name evidence="5" type="primary">argD</name>
    <name evidence="6" type="ORF">IFU03_01055</name>
</gene>
<dbReference type="AlphaFoldDB" id="A0AAE2PUG6"/>
<dbReference type="InterPro" id="IPR049704">
    <property type="entry name" value="Aminotrans_3_PPA_site"/>
</dbReference>
<dbReference type="Gene3D" id="3.90.1150.10">
    <property type="entry name" value="Aspartate Aminotransferase, domain 1"/>
    <property type="match status" value="1"/>
</dbReference>
<dbReference type="InterPro" id="IPR050103">
    <property type="entry name" value="Class-III_PLP-dep_AT"/>
</dbReference>
<comment type="similarity">
    <text evidence="5">Belongs to the class-III pyridoxal-phosphate-dependent aminotransferase family. ArgD subfamily.</text>
</comment>
<keyword evidence="1 5" id="KW-0032">Aminotransferase</keyword>
<comment type="pathway">
    <text evidence="5">Amino-acid biosynthesis; L-arginine biosynthesis; N(2)-acetyl-L-ornithine from L-glutamate: step 4/4.</text>
</comment>
<dbReference type="EMBL" id="JACYNJ010000001">
    <property type="protein sequence ID" value="MBD8268333.1"/>
    <property type="molecule type" value="Genomic_DNA"/>
</dbReference>
<dbReference type="SUPFAM" id="SSF53383">
    <property type="entry name" value="PLP-dependent transferases"/>
    <property type="match status" value="1"/>
</dbReference>
<comment type="miscellaneous">
    <text evidence="5">May also have succinyldiaminopimelate aminotransferase activity, thus carrying out the corresponding step in lysine biosynthesis.</text>
</comment>
<dbReference type="Gene3D" id="3.40.640.10">
    <property type="entry name" value="Type I PLP-dependent aspartate aminotransferase-like (Major domain)"/>
    <property type="match status" value="1"/>
</dbReference>
<evidence type="ECO:0000256" key="4">
    <source>
        <dbReference type="ARBA" id="ARBA00022898"/>
    </source>
</evidence>
<dbReference type="InterPro" id="IPR015424">
    <property type="entry name" value="PyrdxlP-dep_Trfase"/>
</dbReference>
<dbReference type="GO" id="GO:0003992">
    <property type="term" value="F:N2-acetyl-L-ornithine:2-oxoglutarate 5-aminotransferase activity"/>
    <property type="evidence" value="ECO:0007669"/>
    <property type="project" value="UniProtKB-UniRule"/>
</dbReference>
<feature type="binding site" evidence="5">
    <location>
        <position position="129"/>
    </location>
    <ligand>
        <name>pyridoxal 5'-phosphate</name>
        <dbReference type="ChEBI" id="CHEBI:597326"/>
    </ligand>
</feature>
<dbReference type="GO" id="GO:0005737">
    <property type="term" value="C:cytoplasm"/>
    <property type="evidence" value="ECO:0007669"/>
    <property type="project" value="UniProtKB-SubCell"/>
</dbReference>
<comment type="catalytic activity">
    <reaction evidence="5">
        <text>N(2)-acetyl-L-ornithine + 2-oxoglutarate = N-acetyl-L-glutamate 5-semialdehyde + L-glutamate</text>
        <dbReference type="Rhea" id="RHEA:18049"/>
        <dbReference type="ChEBI" id="CHEBI:16810"/>
        <dbReference type="ChEBI" id="CHEBI:29123"/>
        <dbReference type="ChEBI" id="CHEBI:29985"/>
        <dbReference type="ChEBI" id="CHEBI:57805"/>
        <dbReference type="EC" id="2.6.1.11"/>
    </reaction>
</comment>
<comment type="subunit">
    <text evidence="5">Homodimer.</text>
</comment>
<dbReference type="NCBIfam" id="NF002325">
    <property type="entry name" value="PRK01278.1"/>
    <property type="match status" value="1"/>
</dbReference>
<accession>A0AAE2PUG6</accession>
<keyword evidence="3 5" id="KW-0808">Transferase</keyword>
<dbReference type="InterPro" id="IPR015422">
    <property type="entry name" value="PyrdxlP-dep_Trfase_small"/>
</dbReference>
<dbReference type="RefSeq" id="WP_181283332.1">
    <property type="nucleotide sequence ID" value="NZ_JACYNJ010000001.1"/>
</dbReference>
<dbReference type="Pfam" id="PF00202">
    <property type="entry name" value="Aminotran_3"/>
    <property type="match status" value="1"/>
</dbReference>
<dbReference type="FunFam" id="3.40.640.10:FF:000004">
    <property type="entry name" value="Acetylornithine aminotransferase"/>
    <property type="match status" value="1"/>
</dbReference>
<feature type="modified residue" description="N6-(pyridoxal phosphate)lysine" evidence="5">
    <location>
        <position position="246"/>
    </location>
</feature>
<organism evidence="6 7">
    <name type="scientific">Pseudomonas fluorescens</name>
    <dbReference type="NCBI Taxonomy" id="294"/>
    <lineage>
        <taxon>Bacteria</taxon>
        <taxon>Pseudomonadati</taxon>
        <taxon>Pseudomonadota</taxon>
        <taxon>Gammaproteobacteria</taxon>
        <taxon>Pseudomonadales</taxon>
        <taxon>Pseudomonadaceae</taxon>
        <taxon>Pseudomonas</taxon>
    </lineage>
</organism>
<dbReference type="PROSITE" id="PS00600">
    <property type="entry name" value="AA_TRANSFER_CLASS_3"/>
    <property type="match status" value="1"/>
</dbReference>
<feature type="binding site" evidence="5">
    <location>
        <begin position="97"/>
        <end position="98"/>
    </location>
    <ligand>
        <name>pyridoxal 5'-phosphate</name>
        <dbReference type="ChEBI" id="CHEBI:597326"/>
    </ligand>
</feature>
<protein>
    <recommendedName>
        <fullName evidence="5">Acetylornithine aminotransferase</fullName>
        <shortName evidence="5">ACOAT</shortName>
        <ecNumber evidence="5">2.6.1.11</ecNumber>
    </recommendedName>
</protein>
<keyword evidence="5" id="KW-0963">Cytoplasm</keyword>
<dbReference type="GO" id="GO:0042802">
    <property type="term" value="F:identical protein binding"/>
    <property type="evidence" value="ECO:0007669"/>
    <property type="project" value="TreeGrafter"/>
</dbReference>
<dbReference type="PIRSF" id="PIRSF000521">
    <property type="entry name" value="Transaminase_4ab_Lys_Orn"/>
    <property type="match status" value="1"/>
</dbReference>
<proteinExistence type="inferred from homology"/>
<feature type="binding site" evidence="5">
    <location>
        <position position="274"/>
    </location>
    <ligand>
        <name>N(2)-acetyl-L-ornithine</name>
        <dbReference type="ChEBI" id="CHEBI:57805"/>
    </ligand>
</feature>
<feature type="binding site" evidence="5">
    <location>
        <begin position="217"/>
        <end position="220"/>
    </location>
    <ligand>
        <name>pyridoxal 5'-phosphate</name>
        <dbReference type="ChEBI" id="CHEBI:597326"/>
    </ligand>
</feature>
<dbReference type="PANTHER" id="PTHR11986:SF79">
    <property type="entry name" value="ACETYLORNITHINE AMINOTRANSFERASE, MITOCHONDRIAL"/>
    <property type="match status" value="1"/>
</dbReference>
<evidence type="ECO:0000313" key="6">
    <source>
        <dbReference type="EMBL" id="MBD8268333.1"/>
    </source>
</evidence>
<dbReference type="PANTHER" id="PTHR11986">
    <property type="entry name" value="AMINOTRANSFERASE CLASS III"/>
    <property type="match status" value="1"/>
</dbReference>
<feature type="binding site" evidence="5">
    <location>
        <position position="132"/>
    </location>
    <ligand>
        <name>N(2)-acetyl-L-ornithine</name>
        <dbReference type="ChEBI" id="CHEBI:57805"/>
    </ligand>
</feature>
<dbReference type="InterPro" id="IPR004636">
    <property type="entry name" value="AcOrn/SuccOrn_fam"/>
</dbReference>
<comment type="subcellular location">
    <subcellularLocation>
        <location evidence="5">Cytoplasm</location>
    </subcellularLocation>
</comment>